<comment type="similarity">
    <text evidence="2 5">Belongs to the UTP11 family.</text>
</comment>
<evidence type="ECO:0000256" key="3">
    <source>
        <dbReference type="ARBA" id="ARBA00022552"/>
    </source>
</evidence>
<keyword evidence="7" id="KW-1185">Reference proteome</keyword>
<dbReference type="InParanoid" id="A0A6P8HF52"/>
<dbReference type="InterPro" id="IPR007144">
    <property type="entry name" value="SSU_processome_Utp11"/>
</dbReference>
<dbReference type="RefSeq" id="XP_031553658.1">
    <property type="nucleotide sequence ID" value="XM_031697798.1"/>
</dbReference>
<organism evidence="7 8">
    <name type="scientific">Actinia tenebrosa</name>
    <name type="common">Australian red waratah sea anemone</name>
    <dbReference type="NCBI Taxonomy" id="6105"/>
    <lineage>
        <taxon>Eukaryota</taxon>
        <taxon>Metazoa</taxon>
        <taxon>Cnidaria</taxon>
        <taxon>Anthozoa</taxon>
        <taxon>Hexacorallia</taxon>
        <taxon>Actiniaria</taxon>
        <taxon>Actiniidae</taxon>
        <taxon>Actinia</taxon>
    </lineage>
</organism>
<dbReference type="Pfam" id="PF03998">
    <property type="entry name" value="Utp11"/>
    <property type="match status" value="1"/>
</dbReference>
<evidence type="ECO:0000256" key="4">
    <source>
        <dbReference type="ARBA" id="ARBA00023242"/>
    </source>
</evidence>
<feature type="region of interest" description="Disordered" evidence="6">
    <location>
        <begin position="1"/>
        <end position="22"/>
    </location>
</feature>
<evidence type="ECO:0000256" key="2">
    <source>
        <dbReference type="ARBA" id="ARBA00008105"/>
    </source>
</evidence>
<evidence type="ECO:0000313" key="7">
    <source>
        <dbReference type="Proteomes" id="UP000515163"/>
    </source>
</evidence>
<evidence type="ECO:0000256" key="1">
    <source>
        <dbReference type="ARBA" id="ARBA00004604"/>
    </source>
</evidence>
<dbReference type="GO" id="GO:0006364">
    <property type="term" value="P:rRNA processing"/>
    <property type="evidence" value="ECO:0007669"/>
    <property type="project" value="UniProtKB-UniRule"/>
</dbReference>
<keyword evidence="3 5" id="KW-0698">rRNA processing</keyword>
<dbReference type="PANTHER" id="PTHR12838">
    <property type="entry name" value="U3 SMALL NUCLEOLAR RNA-ASSOCIATED PROTEIN 11"/>
    <property type="match status" value="1"/>
</dbReference>
<gene>
    <name evidence="8" type="primary">LOC116290697</name>
</gene>
<dbReference type="PANTHER" id="PTHR12838:SF0">
    <property type="entry name" value="U3 SMALL NUCLEOLAR RNA-ASSOCIATED PROTEIN 11-RELATED"/>
    <property type="match status" value="1"/>
</dbReference>
<evidence type="ECO:0000256" key="5">
    <source>
        <dbReference type="PIRNR" id="PIRNR015952"/>
    </source>
</evidence>
<comment type="subcellular location">
    <subcellularLocation>
        <location evidence="1 5">Nucleus</location>
        <location evidence="1 5">Nucleolus</location>
    </subcellularLocation>
</comment>
<reference evidence="8" key="1">
    <citation type="submission" date="2025-08" db="UniProtKB">
        <authorList>
            <consortium name="RefSeq"/>
        </authorList>
    </citation>
    <scope>IDENTIFICATION</scope>
    <source>
        <tissue evidence="8">Tentacle</tissue>
    </source>
</reference>
<dbReference type="Proteomes" id="UP000515163">
    <property type="component" value="Unplaced"/>
</dbReference>
<proteinExistence type="inferred from homology"/>
<dbReference type="KEGG" id="aten:116290697"/>
<dbReference type="OrthoDB" id="29058at2759"/>
<dbReference type="GO" id="GO:0032040">
    <property type="term" value="C:small-subunit processome"/>
    <property type="evidence" value="ECO:0007669"/>
    <property type="project" value="UniProtKB-UniRule"/>
</dbReference>
<comment type="subunit">
    <text evidence="5">Component of the ribosomal small subunit (SSU) processome.</text>
</comment>
<feature type="region of interest" description="Disordered" evidence="6">
    <location>
        <begin position="226"/>
        <end position="253"/>
    </location>
</feature>
<dbReference type="FunCoup" id="A0A6P8HF52">
    <property type="interactions" value="1627"/>
</dbReference>
<keyword evidence="4 5" id="KW-0539">Nucleus</keyword>
<name>A0A6P8HF52_ACTTE</name>
<dbReference type="GeneID" id="116290697"/>
<dbReference type="AlphaFoldDB" id="A0A6P8HF52"/>
<protein>
    <recommendedName>
        <fullName evidence="5">U3 small nucleolar RNA-associated protein 11</fullName>
        <shortName evidence="5">U3 snoRNA-associated protein 11</shortName>
    </recommendedName>
</protein>
<evidence type="ECO:0000256" key="6">
    <source>
        <dbReference type="SAM" id="MobiDB-lite"/>
    </source>
</evidence>
<evidence type="ECO:0000313" key="8">
    <source>
        <dbReference type="RefSeq" id="XP_031553658.1"/>
    </source>
</evidence>
<accession>A0A6P8HF52</accession>
<sequence length="253" mass="30253">MSAFTKAKKSFQKNHKERGQLQKRNKLGLLEKHKDYVLRARDYHKKQASLKTLKEKALNRNPDEFYFKMVNQKTKDGVHHKTTGKKHAAKQLKTMKSQDLSYFNTKRNTEMKKIEKLQANLHLLEDHDDETPPNQHIIFVDNKKEARAFDAAKHFDTLPELVSRTYNRPKLDTLQHEPVCAKEDKKTLKKLAKRRNQCYEELKQRIERKEKMTLMVQKLELQKHLMGKGHKRKVKEETDEQPAVYRWKKKRQK</sequence>
<comment type="function">
    <text evidence="5">Involved in nucleolar processing of pre-18S ribosomal RNA.</text>
</comment>
<dbReference type="PIRSF" id="PIRSF015952">
    <property type="entry name" value="U3snoRNP11"/>
    <property type="match status" value="1"/>
</dbReference>